<evidence type="ECO:0000259" key="5">
    <source>
        <dbReference type="PROSITE" id="PS50926"/>
    </source>
</evidence>
<dbReference type="GO" id="GO:0008173">
    <property type="term" value="F:RNA methyltransferase activity"/>
    <property type="evidence" value="ECO:0007669"/>
    <property type="project" value="InterPro"/>
</dbReference>
<dbReference type="InterPro" id="IPR010280">
    <property type="entry name" value="U5_MeTrfase_fam"/>
</dbReference>
<dbReference type="PROSITE" id="PS50926">
    <property type="entry name" value="TRAM"/>
    <property type="match status" value="1"/>
</dbReference>
<dbReference type="PANTHER" id="PTHR11061">
    <property type="entry name" value="RNA M5U METHYLTRANSFERASE"/>
    <property type="match status" value="1"/>
</dbReference>
<reference evidence="6 7" key="1">
    <citation type="journal article" date="2021" name="Nat. Plants">
        <title>The Taxus genome provides insights into paclitaxel biosynthesis.</title>
        <authorList>
            <person name="Xiong X."/>
            <person name="Gou J."/>
            <person name="Liao Q."/>
            <person name="Li Y."/>
            <person name="Zhou Q."/>
            <person name="Bi G."/>
            <person name="Li C."/>
            <person name="Du R."/>
            <person name="Wang X."/>
            <person name="Sun T."/>
            <person name="Guo L."/>
            <person name="Liang H."/>
            <person name="Lu P."/>
            <person name="Wu Y."/>
            <person name="Zhang Z."/>
            <person name="Ro D.K."/>
            <person name="Shang Y."/>
            <person name="Huang S."/>
            <person name="Yan J."/>
        </authorList>
    </citation>
    <scope>NUCLEOTIDE SEQUENCE [LARGE SCALE GENOMIC DNA]</scope>
    <source>
        <strain evidence="6">Ta-2019</strain>
    </source>
</reference>
<evidence type="ECO:0000313" key="7">
    <source>
        <dbReference type="Proteomes" id="UP000824469"/>
    </source>
</evidence>
<proteinExistence type="inferred from homology"/>
<dbReference type="PROSITE" id="PS51687">
    <property type="entry name" value="SAM_MT_RNA_M5U"/>
    <property type="match status" value="1"/>
</dbReference>
<keyword evidence="2 4" id="KW-0808">Transferase</keyword>
<dbReference type="Gene3D" id="2.40.50.1070">
    <property type="match status" value="1"/>
</dbReference>
<keyword evidence="1 4" id="KW-0489">Methyltransferase</keyword>
<dbReference type="InterPro" id="IPR029063">
    <property type="entry name" value="SAM-dependent_MTases_sf"/>
</dbReference>
<comment type="similarity">
    <text evidence="4">Belongs to the class I-like SAM-binding methyltransferase superfamily. RNA M5U methyltransferase family.</text>
</comment>
<evidence type="ECO:0000256" key="3">
    <source>
        <dbReference type="ARBA" id="ARBA00022691"/>
    </source>
</evidence>
<feature type="binding site" evidence="4">
    <location>
        <position position="429"/>
    </location>
    <ligand>
        <name>S-adenosyl-L-methionine</name>
        <dbReference type="ChEBI" id="CHEBI:59789"/>
    </ligand>
</feature>
<evidence type="ECO:0000256" key="1">
    <source>
        <dbReference type="ARBA" id="ARBA00022603"/>
    </source>
</evidence>
<dbReference type="FunFam" id="2.40.50.1070:FF:000003">
    <property type="entry name" value="23S rRNA (Uracil-5-)-methyltransferase RumA"/>
    <property type="match status" value="1"/>
</dbReference>
<sequence length="441" mass="49336">MACNFPCVLGRCGAPFSLHSNLRRFSLTTFSPSLHKYRRQSLSLRHFNRHAVASLSSSVAEEENDEFQLHDEEGQAIEAQKKPFFPKKNQVVELVCESLAFKGKGVCKIAESGFVVMCDRALPGERFIGRITRVKKGHFAEGKKLKTISCHSDWVTAPCEHATDCGGCKTQNLAYETQVRAKEQQVRELMIRIGRFPIQGHGCEEYMKPILPCDVQFHYRNKMEFSFGTKSWVSEDTVNREDGPEMNKAALGLHVPGRFDKILPIKNCLLQHKVANQVLAIVQEGWLDPMSYLLPYDVHKHTGFLKHLTLRTGRDYGTGLLQVMVNFITSCHKPKLLQPIVQKIVDTVPEVVSIVNNVNTSVGNTSVGEEEYILHGNSTITETLRGLTFEISANSFFQTNTRQADVLYSLVEEAASLRGDSSEIVLDLFCGTGTIGLTLAK</sequence>
<dbReference type="PANTHER" id="PTHR11061:SF30">
    <property type="entry name" value="TRNA (URACIL(54)-C(5))-METHYLTRANSFERASE"/>
    <property type="match status" value="1"/>
</dbReference>
<gene>
    <name evidence="6" type="ORF">KI387_007701</name>
</gene>
<dbReference type="GO" id="GO:0032259">
    <property type="term" value="P:methylation"/>
    <property type="evidence" value="ECO:0007669"/>
    <property type="project" value="UniProtKB-KW"/>
</dbReference>
<feature type="binding site" evidence="4">
    <location>
        <position position="398"/>
    </location>
    <ligand>
        <name>S-adenosyl-L-methionine</name>
        <dbReference type="ChEBI" id="CHEBI:59789"/>
    </ligand>
</feature>
<dbReference type="AlphaFoldDB" id="A0AA38GSJ9"/>
<dbReference type="Gene3D" id="2.40.50.140">
    <property type="entry name" value="Nucleic acid-binding proteins"/>
    <property type="match status" value="1"/>
</dbReference>
<comment type="caution">
    <text evidence="6">The sequence shown here is derived from an EMBL/GenBank/DDBJ whole genome shotgun (WGS) entry which is preliminary data.</text>
</comment>
<dbReference type="InterPro" id="IPR002792">
    <property type="entry name" value="TRAM_dom"/>
</dbReference>
<dbReference type="SUPFAM" id="SSF50249">
    <property type="entry name" value="Nucleic acid-binding proteins"/>
    <property type="match status" value="1"/>
</dbReference>
<evidence type="ECO:0000256" key="4">
    <source>
        <dbReference type="PROSITE-ProRule" id="PRU01024"/>
    </source>
</evidence>
<keyword evidence="3 4" id="KW-0949">S-adenosyl-L-methionine</keyword>
<dbReference type="GO" id="GO:0006396">
    <property type="term" value="P:RNA processing"/>
    <property type="evidence" value="ECO:0007669"/>
    <property type="project" value="InterPro"/>
</dbReference>
<dbReference type="OMA" id="VCESIAF"/>
<name>A0AA38GSJ9_TAXCH</name>
<organism evidence="6 7">
    <name type="scientific">Taxus chinensis</name>
    <name type="common">Chinese yew</name>
    <name type="synonym">Taxus wallichiana var. chinensis</name>
    <dbReference type="NCBI Taxonomy" id="29808"/>
    <lineage>
        <taxon>Eukaryota</taxon>
        <taxon>Viridiplantae</taxon>
        <taxon>Streptophyta</taxon>
        <taxon>Embryophyta</taxon>
        <taxon>Tracheophyta</taxon>
        <taxon>Spermatophyta</taxon>
        <taxon>Pinopsida</taxon>
        <taxon>Pinidae</taxon>
        <taxon>Conifers II</taxon>
        <taxon>Cupressales</taxon>
        <taxon>Taxaceae</taxon>
        <taxon>Taxus</taxon>
    </lineage>
</organism>
<comment type="caution">
    <text evidence="4">Lacks conserved residue(s) required for the propagation of feature annotation.</text>
</comment>
<accession>A0AA38GSJ9</accession>
<feature type="domain" description="TRAM" evidence="5">
    <location>
        <begin position="85"/>
        <end position="146"/>
    </location>
</feature>
<keyword evidence="7" id="KW-1185">Reference proteome</keyword>
<evidence type="ECO:0000256" key="2">
    <source>
        <dbReference type="ARBA" id="ARBA00022679"/>
    </source>
</evidence>
<protein>
    <recommendedName>
        <fullName evidence="5">TRAM domain-containing protein</fullName>
    </recommendedName>
</protein>
<dbReference type="InterPro" id="IPR012340">
    <property type="entry name" value="NA-bd_OB-fold"/>
</dbReference>
<dbReference type="Proteomes" id="UP000824469">
    <property type="component" value="Unassembled WGS sequence"/>
</dbReference>
<dbReference type="FunFam" id="2.40.50.140:FF:000231">
    <property type="entry name" value="RNA methyltransferase family protein"/>
    <property type="match status" value="1"/>
</dbReference>
<feature type="non-terminal residue" evidence="6">
    <location>
        <position position="1"/>
    </location>
</feature>
<dbReference type="SUPFAM" id="SSF53335">
    <property type="entry name" value="S-adenosyl-L-methionine-dependent methyltransferases"/>
    <property type="match status" value="1"/>
</dbReference>
<evidence type="ECO:0000313" key="6">
    <source>
        <dbReference type="EMBL" id="KAH9327523.1"/>
    </source>
</evidence>
<dbReference type="EMBL" id="JAHRHJ020000002">
    <property type="protein sequence ID" value="KAH9327523.1"/>
    <property type="molecule type" value="Genomic_DNA"/>
</dbReference>